<dbReference type="PANTHER" id="PTHR11088">
    <property type="entry name" value="TRNA DIMETHYLALLYLTRANSFERASE"/>
    <property type="match status" value="1"/>
</dbReference>
<dbReference type="InterPro" id="IPR039657">
    <property type="entry name" value="Dimethylallyltransferase"/>
</dbReference>
<protein>
    <submittedName>
        <fullName evidence="6">Uncharacterized protein</fullName>
    </submittedName>
</protein>
<keyword evidence="3" id="KW-0203">Cytokinin biosynthesis</keyword>
<gene>
    <name evidence="6" type="ORF">ZIOFF_051808</name>
</gene>
<dbReference type="Gene3D" id="1.10.287.890">
    <property type="entry name" value="Crystal structure of tRNA isopentenylpyrophosphate transferase (bh2366) domain"/>
    <property type="match status" value="1"/>
</dbReference>
<evidence type="ECO:0000313" key="6">
    <source>
        <dbReference type="EMBL" id="KAG6490510.1"/>
    </source>
</evidence>
<accession>A0A8J5FKV9</accession>
<comment type="similarity">
    <text evidence="1">Belongs to the IPP transferase family.</text>
</comment>
<dbReference type="GO" id="GO:0006400">
    <property type="term" value="P:tRNA modification"/>
    <property type="evidence" value="ECO:0007669"/>
    <property type="project" value="TreeGrafter"/>
</dbReference>
<dbReference type="Proteomes" id="UP000734854">
    <property type="component" value="Unassembled WGS sequence"/>
</dbReference>
<evidence type="ECO:0000313" key="7">
    <source>
        <dbReference type="Proteomes" id="UP000734854"/>
    </source>
</evidence>
<evidence type="ECO:0000256" key="4">
    <source>
        <dbReference type="ARBA" id="ARBA00022741"/>
    </source>
</evidence>
<reference evidence="6 7" key="1">
    <citation type="submission" date="2020-08" db="EMBL/GenBank/DDBJ databases">
        <title>Plant Genome Project.</title>
        <authorList>
            <person name="Zhang R.-G."/>
        </authorList>
    </citation>
    <scope>NUCLEOTIDE SEQUENCE [LARGE SCALE GENOMIC DNA]</scope>
    <source>
        <tissue evidence="6">Rhizome</tissue>
    </source>
</reference>
<evidence type="ECO:0000256" key="3">
    <source>
        <dbReference type="ARBA" id="ARBA00022712"/>
    </source>
</evidence>
<dbReference type="GO" id="GO:0009691">
    <property type="term" value="P:cytokinin biosynthetic process"/>
    <property type="evidence" value="ECO:0007669"/>
    <property type="project" value="UniProtKB-KW"/>
</dbReference>
<dbReference type="InterPro" id="IPR027417">
    <property type="entry name" value="P-loop_NTPase"/>
</dbReference>
<dbReference type="SUPFAM" id="SSF52540">
    <property type="entry name" value="P-loop containing nucleoside triphosphate hydrolases"/>
    <property type="match status" value="1"/>
</dbReference>
<keyword evidence="7" id="KW-1185">Reference proteome</keyword>
<evidence type="ECO:0000256" key="2">
    <source>
        <dbReference type="ARBA" id="ARBA00022679"/>
    </source>
</evidence>
<organism evidence="6 7">
    <name type="scientific">Zingiber officinale</name>
    <name type="common">Ginger</name>
    <name type="synonym">Amomum zingiber</name>
    <dbReference type="NCBI Taxonomy" id="94328"/>
    <lineage>
        <taxon>Eukaryota</taxon>
        <taxon>Viridiplantae</taxon>
        <taxon>Streptophyta</taxon>
        <taxon>Embryophyta</taxon>
        <taxon>Tracheophyta</taxon>
        <taxon>Spermatophyta</taxon>
        <taxon>Magnoliopsida</taxon>
        <taxon>Liliopsida</taxon>
        <taxon>Zingiberales</taxon>
        <taxon>Zingiberaceae</taxon>
        <taxon>Zingiber</taxon>
    </lineage>
</organism>
<dbReference type="EMBL" id="JACMSC010000014">
    <property type="protein sequence ID" value="KAG6490510.1"/>
    <property type="molecule type" value="Genomic_DNA"/>
</dbReference>
<dbReference type="Gene3D" id="3.40.50.300">
    <property type="entry name" value="P-loop containing nucleotide triphosphate hydrolases"/>
    <property type="match status" value="1"/>
</dbReference>
<comment type="caution">
    <text evidence="6">The sequence shown here is derived from an EMBL/GenBank/DDBJ whole genome shotgun (WGS) entry which is preliminary data.</text>
</comment>
<keyword evidence="4" id="KW-0547">Nucleotide-binding</keyword>
<dbReference type="AlphaFoldDB" id="A0A8J5FKV9"/>
<dbReference type="Pfam" id="PF01715">
    <property type="entry name" value="IPPT"/>
    <property type="match status" value="1"/>
</dbReference>
<name>A0A8J5FKV9_ZINOF</name>
<dbReference type="GO" id="GO:0005524">
    <property type="term" value="F:ATP binding"/>
    <property type="evidence" value="ECO:0007669"/>
    <property type="project" value="UniProtKB-KW"/>
</dbReference>
<proteinExistence type="inferred from homology"/>
<dbReference type="GO" id="GO:0052381">
    <property type="term" value="F:tRNA dimethylallyltransferase activity"/>
    <property type="evidence" value="ECO:0007669"/>
    <property type="project" value="TreeGrafter"/>
</dbReference>
<evidence type="ECO:0000256" key="1">
    <source>
        <dbReference type="ARBA" id="ARBA00005842"/>
    </source>
</evidence>
<evidence type="ECO:0000256" key="5">
    <source>
        <dbReference type="ARBA" id="ARBA00022840"/>
    </source>
</evidence>
<keyword evidence="5" id="KW-0067">ATP-binding</keyword>
<dbReference type="GO" id="GO:0005739">
    <property type="term" value="C:mitochondrion"/>
    <property type="evidence" value="ECO:0007669"/>
    <property type="project" value="TreeGrafter"/>
</dbReference>
<dbReference type="PANTHER" id="PTHR11088:SF86">
    <property type="entry name" value="ADENYLATE ISOPENTENYLTRANSFERASE 4-RELATED"/>
    <property type="match status" value="1"/>
</dbReference>
<sequence>MELPTYLGLARCDLAGRRCDLVEARRNPCRRKVMVDASDLTSRLWPTSTSSQGQHRKEVVSSLRCHRESLIANRASGVERSEEKSCKESYDARRLPGCNLREVLVNLDIQFLPDKIPIGLEKVLFSERLSVYMSILFCRGGGRALLSQSTVAAGALQQSRRFCGYGGMVDDGGNVKWGKEEMEQRVVVIMGATSTGKSKLSVQLSSMFSGEVINSDKIQVYRGLDITTNKIPVANRRGVPHHLLGELDPAAGELLPSGFRALASCAIEDISARGRIPVVAGGSNSFIHALLSDRFDPRSDPFRERSSARKEALRSRCCFIWVHVEAATLAEHIDRRVDEMVAEGMVEELERYFVVEGEVERHPGLGKAIGVPEFRSYFTGRGCRTAAAFEAALAAIKANARRLTVEQVRKIERLAAMGWPLLRVDATPAVVARLSGNLPSAPWRRYVAEPSVSAVARFLEEEDWRRSAAIAAVGPAAHATY</sequence>
<keyword evidence="2" id="KW-0808">Transferase</keyword>